<dbReference type="AlphaFoldDB" id="A0A6A5RGH0"/>
<gene>
    <name evidence="1" type="ORF">M421DRAFT_210614</name>
</gene>
<name>A0A6A5RGH0_9PLEO</name>
<accession>A0A6A5RGH0</accession>
<evidence type="ECO:0000313" key="2">
    <source>
        <dbReference type="Proteomes" id="UP000800082"/>
    </source>
</evidence>
<evidence type="ECO:0000313" key="1">
    <source>
        <dbReference type="EMBL" id="KAF1926573.1"/>
    </source>
</evidence>
<proteinExistence type="predicted"/>
<dbReference type="GeneID" id="54345864"/>
<organism evidence="1 2">
    <name type="scientific">Didymella exigua CBS 183.55</name>
    <dbReference type="NCBI Taxonomy" id="1150837"/>
    <lineage>
        <taxon>Eukaryota</taxon>
        <taxon>Fungi</taxon>
        <taxon>Dikarya</taxon>
        <taxon>Ascomycota</taxon>
        <taxon>Pezizomycotina</taxon>
        <taxon>Dothideomycetes</taxon>
        <taxon>Pleosporomycetidae</taxon>
        <taxon>Pleosporales</taxon>
        <taxon>Pleosporineae</taxon>
        <taxon>Didymellaceae</taxon>
        <taxon>Didymella</taxon>
    </lineage>
</organism>
<reference evidence="1" key="1">
    <citation type="journal article" date="2020" name="Stud. Mycol.">
        <title>101 Dothideomycetes genomes: a test case for predicting lifestyles and emergence of pathogens.</title>
        <authorList>
            <person name="Haridas S."/>
            <person name="Albert R."/>
            <person name="Binder M."/>
            <person name="Bloem J."/>
            <person name="Labutti K."/>
            <person name="Salamov A."/>
            <person name="Andreopoulos B."/>
            <person name="Baker S."/>
            <person name="Barry K."/>
            <person name="Bills G."/>
            <person name="Bluhm B."/>
            <person name="Cannon C."/>
            <person name="Castanera R."/>
            <person name="Culley D."/>
            <person name="Daum C."/>
            <person name="Ezra D."/>
            <person name="Gonzalez J."/>
            <person name="Henrissat B."/>
            <person name="Kuo A."/>
            <person name="Liang C."/>
            <person name="Lipzen A."/>
            <person name="Lutzoni F."/>
            <person name="Magnuson J."/>
            <person name="Mondo S."/>
            <person name="Nolan M."/>
            <person name="Ohm R."/>
            <person name="Pangilinan J."/>
            <person name="Park H.-J."/>
            <person name="Ramirez L."/>
            <person name="Alfaro M."/>
            <person name="Sun H."/>
            <person name="Tritt A."/>
            <person name="Yoshinaga Y."/>
            <person name="Zwiers L.-H."/>
            <person name="Turgeon B."/>
            <person name="Goodwin S."/>
            <person name="Spatafora J."/>
            <person name="Crous P."/>
            <person name="Grigoriev I."/>
        </authorList>
    </citation>
    <scope>NUCLEOTIDE SEQUENCE</scope>
    <source>
        <strain evidence="1">CBS 183.55</strain>
    </source>
</reference>
<dbReference type="RefSeq" id="XP_033446825.1">
    <property type="nucleotide sequence ID" value="XM_033588217.1"/>
</dbReference>
<keyword evidence="2" id="KW-1185">Reference proteome</keyword>
<sequence length="217" mass="24443">MVRRDSQKRHGILRLLCAVDKHSARPMSWSSNSFFGLIHTLPTPPGHPAIAHTMWEVVIMGPKRSTTSALRGKCHLGRSVNQQQLTKFETSIQMRSLQVEISQCCLIIGGTAYCDHRIRILIAASAATRIAYLRVAVCIDSLVIARCMKALQELNKRCRMCRAIWRQVRAQCARWPLVSYQYSSIVTPKEAKKETAIMSDCLQKAGRSLMLNRCSTS</sequence>
<dbReference type="Proteomes" id="UP000800082">
    <property type="component" value="Unassembled WGS sequence"/>
</dbReference>
<protein>
    <submittedName>
        <fullName evidence="1">Uncharacterized protein</fullName>
    </submittedName>
</protein>
<dbReference type="EMBL" id="ML978976">
    <property type="protein sequence ID" value="KAF1926573.1"/>
    <property type="molecule type" value="Genomic_DNA"/>
</dbReference>